<dbReference type="OrthoDB" id="9804578at2"/>
<dbReference type="CDD" id="cd04724">
    <property type="entry name" value="Tryptophan_synthase_alpha"/>
    <property type="match status" value="1"/>
</dbReference>
<evidence type="ECO:0000313" key="11">
    <source>
        <dbReference type="EMBL" id="RLQ86142.1"/>
    </source>
</evidence>
<evidence type="ECO:0000313" key="12">
    <source>
        <dbReference type="Proteomes" id="UP000282460"/>
    </source>
</evidence>
<comment type="similarity">
    <text evidence="9 10">Belongs to the TrpA family.</text>
</comment>
<evidence type="ECO:0000256" key="6">
    <source>
        <dbReference type="ARBA" id="ARBA00023141"/>
    </source>
</evidence>
<protein>
    <recommendedName>
        <fullName evidence="9">Tryptophan synthase alpha chain</fullName>
        <ecNumber evidence="9">4.2.1.20</ecNumber>
    </recommendedName>
</protein>
<evidence type="ECO:0000256" key="10">
    <source>
        <dbReference type="RuleBase" id="RU003662"/>
    </source>
</evidence>
<feature type="active site" description="Proton acceptor" evidence="9">
    <location>
        <position position="50"/>
    </location>
</feature>
<sequence>MVTSVASALQLRRDNGTGSLIGYLPAGFPTLDESVDAAVAIAENGVNVIELGLPYSDPVMDGPVIQQATQKALANGFRLKHGFDAVRAITAQVDVPVLLMTYWNPVVQYGVDRFADDLAAAGGAGLITPDLIPDEAEPWLNASERTGLDRVFLAAPSSTRARLQQAVDSSRGFVYAVSTMGITGARTDVDSAAKSLVARLREVGAQNACVGLGISTADQVREVLEYADGAIVGSALVKALATGGIDSVASVARELSRGTRAPN</sequence>
<dbReference type="InterPro" id="IPR002028">
    <property type="entry name" value="Trp_synthase_suA"/>
</dbReference>
<evidence type="ECO:0000256" key="8">
    <source>
        <dbReference type="ARBA" id="ARBA00049047"/>
    </source>
</evidence>
<dbReference type="UniPathway" id="UPA00035">
    <property type="reaction ID" value="UER00044"/>
</dbReference>
<dbReference type="Proteomes" id="UP000282460">
    <property type="component" value="Unassembled WGS sequence"/>
</dbReference>
<keyword evidence="6 9" id="KW-0057">Aromatic amino acid biosynthesis</keyword>
<accession>A0A3L7JCC1</accession>
<dbReference type="EMBL" id="RCWJ01000001">
    <property type="protein sequence ID" value="RLQ86142.1"/>
    <property type="molecule type" value="Genomic_DNA"/>
</dbReference>
<comment type="function">
    <text evidence="1 9">The alpha subunit is responsible for the aldol cleavage of indoleglycerol phosphate to indole and glyceraldehyde 3-phosphate.</text>
</comment>
<dbReference type="RefSeq" id="WP_121658501.1">
    <property type="nucleotide sequence ID" value="NZ_BMEK01000001.1"/>
</dbReference>
<comment type="subunit">
    <text evidence="3 9">Tetramer of two alpha and two beta chains.</text>
</comment>
<evidence type="ECO:0000256" key="2">
    <source>
        <dbReference type="ARBA" id="ARBA00004733"/>
    </source>
</evidence>
<reference evidence="11 12" key="1">
    <citation type="submission" date="2018-10" db="EMBL/GenBank/DDBJ databases">
        <authorList>
            <person name="Li J."/>
        </authorList>
    </citation>
    <scope>NUCLEOTIDE SEQUENCE [LARGE SCALE GENOMIC DNA]</scope>
    <source>
        <strain evidence="11 12">ZD1-4</strain>
    </source>
</reference>
<dbReference type="AlphaFoldDB" id="A0A3L7JCC1"/>
<comment type="pathway">
    <text evidence="2 9">Amino-acid biosynthesis; L-tryptophan biosynthesis; L-tryptophan from chorismate: step 5/5.</text>
</comment>
<organism evidence="11 12">
    <name type="scientific">Mycetocola zhadangensis</name>
    <dbReference type="NCBI Taxonomy" id="1164595"/>
    <lineage>
        <taxon>Bacteria</taxon>
        <taxon>Bacillati</taxon>
        <taxon>Actinomycetota</taxon>
        <taxon>Actinomycetes</taxon>
        <taxon>Micrococcales</taxon>
        <taxon>Microbacteriaceae</taxon>
        <taxon>Mycetocola</taxon>
    </lineage>
</organism>
<comment type="caution">
    <text evidence="11">The sequence shown here is derived from an EMBL/GenBank/DDBJ whole genome shotgun (WGS) entry which is preliminary data.</text>
</comment>
<dbReference type="GO" id="GO:0005829">
    <property type="term" value="C:cytosol"/>
    <property type="evidence" value="ECO:0007669"/>
    <property type="project" value="TreeGrafter"/>
</dbReference>
<evidence type="ECO:0000256" key="3">
    <source>
        <dbReference type="ARBA" id="ARBA00011270"/>
    </source>
</evidence>
<evidence type="ECO:0000256" key="4">
    <source>
        <dbReference type="ARBA" id="ARBA00022605"/>
    </source>
</evidence>
<keyword evidence="7 9" id="KW-0456">Lyase</keyword>
<evidence type="ECO:0000256" key="5">
    <source>
        <dbReference type="ARBA" id="ARBA00022822"/>
    </source>
</evidence>
<dbReference type="PANTHER" id="PTHR43406:SF1">
    <property type="entry name" value="TRYPTOPHAN SYNTHASE ALPHA CHAIN, CHLOROPLASTIC"/>
    <property type="match status" value="1"/>
</dbReference>
<dbReference type="Pfam" id="PF00290">
    <property type="entry name" value="Trp_syntA"/>
    <property type="match status" value="1"/>
</dbReference>
<keyword evidence="12" id="KW-1185">Reference proteome</keyword>
<dbReference type="GO" id="GO:0004834">
    <property type="term" value="F:tryptophan synthase activity"/>
    <property type="evidence" value="ECO:0007669"/>
    <property type="project" value="UniProtKB-UniRule"/>
</dbReference>
<dbReference type="SUPFAM" id="SSF51366">
    <property type="entry name" value="Ribulose-phoshate binding barrel"/>
    <property type="match status" value="1"/>
</dbReference>
<dbReference type="NCBIfam" id="TIGR00262">
    <property type="entry name" value="trpA"/>
    <property type="match status" value="1"/>
</dbReference>
<dbReference type="InterPro" id="IPR011060">
    <property type="entry name" value="RibuloseP-bd_barrel"/>
</dbReference>
<keyword evidence="5 9" id="KW-0822">Tryptophan biosynthesis</keyword>
<dbReference type="EC" id="4.2.1.20" evidence="9"/>
<dbReference type="PANTHER" id="PTHR43406">
    <property type="entry name" value="TRYPTOPHAN SYNTHASE, ALPHA CHAIN"/>
    <property type="match status" value="1"/>
</dbReference>
<dbReference type="InterPro" id="IPR018204">
    <property type="entry name" value="Trp_synthase_alpha_AS"/>
</dbReference>
<evidence type="ECO:0000256" key="7">
    <source>
        <dbReference type="ARBA" id="ARBA00023239"/>
    </source>
</evidence>
<dbReference type="Gene3D" id="3.20.20.70">
    <property type="entry name" value="Aldolase class I"/>
    <property type="match status" value="1"/>
</dbReference>
<evidence type="ECO:0000256" key="1">
    <source>
        <dbReference type="ARBA" id="ARBA00003365"/>
    </source>
</evidence>
<dbReference type="FunFam" id="3.20.20.70:FF:000037">
    <property type="entry name" value="Tryptophan synthase alpha chain"/>
    <property type="match status" value="1"/>
</dbReference>
<keyword evidence="4 9" id="KW-0028">Amino-acid biosynthesis</keyword>
<dbReference type="HAMAP" id="MF_00131">
    <property type="entry name" value="Trp_synth_alpha"/>
    <property type="match status" value="1"/>
</dbReference>
<comment type="catalytic activity">
    <reaction evidence="8 9">
        <text>(1S,2R)-1-C-(indol-3-yl)glycerol 3-phosphate + L-serine = D-glyceraldehyde 3-phosphate + L-tryptophan + H2O</text>
        <dbReference type="Rhea" id="RHEA:10532"/>
        <dbReference type="ChEBI" id="CHEBI:15377"/>
        <dbReference type="ChEBI" id="CHEBI:33384"/>
        <dbReference type="ChEBI" id="CHEBI:57912"/>
        <dbReference type="ChEBI" id="CHEBI:58866"/>
        <dbReference type="ChEBI" id="CHEBI:59776"/>
        <dbReference type="EC" id="4.2.1.20"/>
    </reaction>
</comment>
<gene>
    <name evidence="9" type="primary">trpA</name>
    <name evidence="11" type="ORF">D9V28_04725</name>
</gene>
<dbReference type="PROSITE" id="PS00167">
    <property type="entry name" value="TRP_SYNTHASE_ALPHA"/>
    <property type="match status" value="1"/>
</dbReference>
<feature type="active site" description="Proton acceptor" evidence="9">
    <location>
        <position position="61"/>
    </location>
</feature>
<evidence type="ECO:0000256" key="9">
    <source>
        <dbReference type="HAMAP-Rule" id="MF_00131"/>
    </source>
</evidence>
<name>A0A3L7JCC1_9MICO</name>
<dbReference type="InterPro" id="IPR013785">
    <property type="entry name" value="Aldolase_TIM"/>
</dbReference>
<proteinExistence type="inferred from homology"/>